<keyword evidence="1" id="KW-0812">Transmembrane</keyword>
<dbReference type="EMBL" id="GIFC01003071">
    <property type="protein sequence ID" value="MXU85154.1"/>
    <property type="molecule type" value="Transcribed_RNA"/>
</dbReference>
<evidence type="ECO:0008006" key="4">
    <source>
        <dbReference type="Google" id="ProtNLM"/>
    </source>
</evidence>
<keyword evidence="2" id="KW-0732">Signal</keyword>
<evidence type="ECO:0000313" key="3">
    <source>
        <dbReference type="EMBL" id="MXU85154.1"/>
    </source>
</evidence>
<evidence type="ECO:0000256" key="2">
    <source>
        <dbReference type="SAM" id="SignalP"/>
    </source>
</evidence>
<evidence type="ECO:0000256" key="1">
    <source>
        <dbReference type="SAM" id="Phobius"/>
    </source>
</evidence>
<keyword evidence="1" id="KW-1133">Transmembrane helix</keyword>
<name>A0A6B0U8H4_IXORI</name>
<keyword evidence="1" id="KW-0472">Membrane</keyword>
<sequence>MSHRVSISWNLALYVFVLGTPVLASNSNKLPNELLYNCSFFISCFCALYIVKAYFPCVLLSHNFLCSLPLLLICSDRPNLFGCI</sequence>
<proteinExistence type="predicted"/>
<feature type="chain" id="PRO_5025387468" description="Secreted protein" evidence="2">
    <location>
        <begin position="25"/>
        <end position="84"/>
    </location>
</feature>
<dbReference type="AlphaFoldDB" id="A0A6B0U8H4"/>
<protein>
    <recommendedName>
        <fullName evidence="4">Secreted protein</fullName>
    </recommendedName>
</protein>
<reference evidence="3" key="1">
    <citation type="submission" date="2019-12" db="EMBL/GenBank/DDBJ databases">
        <title>An insight into the sialome of adult female Ixodes ricinus ticks feeding for 6 days.</title>
        <authorList>
            <person name="Perner J."/>
            <person name="Ribeiro J.M.C."/>
        </authorList>
    </citation>
    <scope>NUCLEOTIDE SEQUENCE</scope>
    <source>
        <strain evidence="3">Semi-engorged</strain>
        <tissue evidence="3">Salivary glands</tissue>
    </source>
</reference>
<feature type="transmembrane region" description="Helical" evidence="1">
    <location>
        <begin position="34"/>
        <end position="55"/>
    </location>
</feature>
<organism evidence="3">
    <name type="scientific">Ixodes ricinus</name>
    <name type="common">Common tick</name>
    <name type="synonym">Acarus ricinus</name>
    <dbReference type="NCBI Taxonomy" id="34613"/>
    <lineage>
        <taxon>Eukaryota</taxon>
        <taxon>Metazoa</taxon>
        <taxon>Ecdysozoa</taxon>
        <taxon>Arthropoda</taxon>
        <taxon>Chelicerata</taxon>
        <taxon>Arachnida</taxon>
        <taxon>Acari</taxon>
        <taxon>Parasitiformes</taxon>
        <taxon>Ixodida</taxon>
        <taxon>Ixodoidea</taxon>
        <taxon>Ixodidae</taxon>
        <taxon>Ixodinae</taxon>
        <taxon>Ixodes</taxon>
    </lineage>
</organism>
<accession>A0A6B0U8H4</accession>
<feature type="signal peptide" evidence="2">
    <location>
        <begin position="1"/>
        <end position="24"/>
    </location>
</feature>